<reference evidence="4" key="1">
    <citation type="submission" date="2023-06" db="EMBL/GenBank/DDBJ databases">
        <title>Multi-omics analyses reveal the molecular pathogenesis toolkit of Lasiodiplodia hormozganensis, a cross-kingdom pathogen.</title>
        <authorList>
            <person name="Felix C."/>
            <person name="Meneses R."/>
            <person name="Goncalves M.F.M."/>
            <person name="Tilleman L."/>
            <person name="Duarte A.S."/>
            <person name="Jorrin-Novo J.V."/>
            <person name="Van De Peer Y."/>
            <person name="Deforce D."/>
            <person name="Van Nieuwerburgh F."/>
            <person name="Esteves A.C."/>
            <person name="Alves A."/>
        </authorList>
    </citation>
    <scope>NUCLEOTIDE SEQUENCE</scope>
    <source>
        <strain evidence="4">CBS 339.90</strain>
    </source>
</reference>
<dbReference type="Pfam" id="PF00561">
    <property type="entry name" value="Abhydrolase_1"/>
    <property type="match status" value="1"/>
</dbReference>
<feature type="domain" description="AB hydrolase-1" evidence="3">
    <location>
        <begin position="99"/>
        <end position="221"/>
    </location>
</feature>
<dbReference type="PANTHER" id="PTHR43139:SF65">
    <property type="entry name" value="HYDROLASE FAMILY PROTEIN, PUTATIVE (AFU_ORTHOLOGUE AFUA_6G07060)-RELATED"/>
    <property type="match status" value="1"/>
</dbReference>
<comment type="caution">
    <text evidence="4">The sequence shown here is derived from an EMBL/GenBank/DDBJ whole genome shotgun (WGS) entry which is preliminary data.</text>
</comment>
<dbReference type="Proteomes" id="UP001175001">
    <property type="component" value="Unassembled WGS sequence"/>
</dbReference>
<protein>
    <recommendedName>
        <fullName evidence="3">AB hydrolase-1 domain-containing protein</fullName>
    </recommendedName>
</protein>
<feature type="transmembrane region" description="Helical" evidence="2">
    <location>
        <begin position="12"/>
        <end position="34"/>
    </location>
</feature>
<keyword evidence="2" id="KW-1133">Transmembrane helix</keyword>
<keyword evidence="2" id="KW-0812">Transmembrane</keyword>
<dbReference type="GO" id="GO:0005783">
    <property type="term" value="C:endoplasmic reticulum"/>
    <property type="evidence" value="ECO:0007669"/>
    <property type="project" value="TreeGrafter"/>
</dbReference>
<dbReference type="PANTHER" id="PTHR43139">
    <property type="entry name" value="SI:DKEY-122A22.2"/>
    <property type="match status" value="1"/>
</dbReference>
<name>A0AA40D3B1_9PEZI</name>
<dbReference type="EMBL" id="JAUJDW010000015">
    <property type="protein sequence ID" value="KAK0659003.1"/>
    <property type="molecule type" value="Genomic_DNA"/>
</dbReference>
<accession>A0AA40D3B1</accession>
<dbReference type="AlphaFoldDB" id="A0AA40D3B1"/>
<evidence type="ECO:0000256" key="2">
    <source>
        <dbReference type="SAM" id="Phobius"/>
    </source>
</evidence>
<evidence type="ECO:0000256" key="1">
    <source>
        <dbReference type="SAM" id="MobiDB-lite"/>
    </source>
</evidence>
<proteinExistence type="predicted"/>
<dbReference type="Gene3D" id="3.40.50.1820">
    <property type="entry name" value="alpha/beta hydrolase"/>
    <property type="match status" value="1"/>
</dbReference>
<dbReference type="InterPro" id="IPR029058">
    <property type="entry name" value="AB_hydrolase_fold"/>
</dbReference>
<dbReference type="InterPro" id="IPR052370">
    <property type="entry name" value="Meta-cleavage_hydrolase"/>
</dbReference>
<gene>
    <name evidence="4" type="ORF">DIS24_g4227</name>
</gene>
<evidence type="ECO:0000313" key="4">
    <source>
        <dbReference type="EMBL" id="KAK0659003.1"/>
    </source>
</evidence>
<evidence type="ECO:0000313" key="5">
    <source>
        <dbReference type="Proteomes" id="UP001175001"/>
    </source>
</evidence>
<keyword evidence="5" id="KW-1185">Reference proteome</keyword>
<organism evidence="4 5">
    <name type="scientific">Lasiodiplodia hormozganensis</name>
    <dbReference type="NCBI Taxonomy" id="869390"/>
    <lineage>
        <taxon>Eukaryota</taxon>
        <taxon>Fungi</taxon>
        <taxon>Dikarya</taxon>
        <taxon>Ascomycota</taxon>
        <taxon>Pezizomycotina</taxon>
        <taxon>Dothideomycetes</taxon>
        <taxon>Dothideomycetes incertae sedis</taxon>
        <taxon>Botryosphaeriales</taxon>
        <taxon>Botryosphaeriaceae</taxon>
        <taxon>Lasiodiplodia</taxon>
    </lineage>
</organism>
<dbReference type="InterPro" id="IPR000073">
    <property type="entry name" value="AB_hydrolase_1"/>
</dbReference>
<evidence type="ECO:0000259" key="3">
    <source>
        <dbReference type="Pfam" id="PF00561"/>
    </source>
</evidence>
<feature type="region of interest" description="Disordered" evidence="1">
    <location>
        <begin position="269"/>
        <end position="289"/>
    </location>
</feature>
<sequence length="427" mass="45563">MAGGFRPHAALSLPYATGITITVAGAAALLYSLATTSENAGRKNVIPSPRTTLLPQLSAAEQHDLPYPPDGLLPGARDVDSPYGSVRVYEWGPEDGPKVLLVHGISTPCIALAAVAEELVRSGRRVMLFDLFGRGFSDSPTDLPYDARLYTTQILLALASSPLSWTGSASQSFSIVGYSLGGGIAADFASYFYPRLVSSLVLIAPGGVMRRERVSWKSWWLYDVCPLLMPQGLLRRLVGRRLYTPVGGDDDATASTTAAADVGNAAQAEAGQVVAGQQGRGRSRRDSMLSHPAPLLGADRWPHVTAAGAVNWQLAHHRGFVVPAFVSSMRCAPIYGQQERWRVVGEKVEAERVAAVEEGGNERKGVLLLLGKDDPIVLVDEVGSDAVDALGGEDNVRTVVLEAGHEVPMSKPKEVVRAMVEFWEGGV</sequence>
<keyword evidence="2" id="KW-0472">Membrane</keyword>
<dbReference type="SUPFAM" id="SSF53474">
    <property type="entry name" value="alpha/beta-Hydrolases"/>
    <property type="match status" value="1"/>
</dbReference>